<keyword evidence="2" id="KW-1185">Reference proteome</keyword>
<evidence type="ECO:0000313" key="1">
    <source>
        <dbReference type="EMBL" id="PHT72423.1"/>
    </source>
</evidence>
<evidence type="ECO:0008006" key="3">
    <source>
        <dbReference type="Google" id="ProtNLM"/>
    </source>
</evidence>
<accession>A0A2G2YRQ3</accession>
<dbReference type="OMA" id="VIRENCY"/>
<dbReference type="PANTHER" id="PTHR38365:SF1">
    <property type="entry name" value="C2 DOMAIN-CONTAINING PROTEIN"/>
    <property type="match status" value="1"/>
</dbReference>
<dbReference type="Proteomes" id="UP000222542">
    <property type="component" value="Unassembled WGS sequence"/>
</dbReference>
<dbReference type="InterPro" id="IPR035892">
    <property type="entry name" value="C2_domain_sf"/>
</dbReference>
<sequence length="180" mass="21076">MMDLSRRNFYNNTITSHRDHYNFNHDNNNNNNLEEVYVMKLFIKKASNIIRFNDTFPYSFERAIYRVIVSDEKGREFSTTRRMGMPTPEWNEHIEICFESEPINQELTLMVIRENCYDDPGTSTGEKVVGRAIIPVPELNVRPKKDSVVELVKLVGVDEKRVEADISFLTLLNRVLLETN</sequence>
<proteinExistence type="predicted"/>
<name>A0A2G2YRQ3_CAPAN</name>
<gene>
    <name evidence="1" type="ORF">T459_23208</name>
</gene>
<dbReference type="EMBL" id="AYRZ02000009">
    <property type="protein sequence ID" value="PHT72423.1"/>
    <property type="molecule type" value="Genomic_DNA"/>
</dbReference>
<reference evidence="1 2" key="1">
    <citation type="journal article" date="2014" name="Nat. Genet.">
        <title>Genome sequence of the hot pepper provides insights into the evolution of pungency in Capsicum species.</title>
        <authorList>
            <person name="Kim S."/>
            <person name="Park M."/>
            <person name="Yeom S.I."/>
            <person name="Kim Y.M."/>
            <person name="Lee J.M."/>
            <person name="Lee H.A."/>
            <person name="Seo E."/>
            <person name="Choi J."/>
            <person name="Cheong K."/>
            <person name="Kim K.T."/>
            <person name="Jung K."/>
            <person name="Lee G.W."/>
            <person name="Oh S.K."/>
            <person name="Bae C."/>
            <person name="Kim S.B."/>
            <person name="Lee H.Y."/>
            <person name="Kim S.Y."/>
            <person name="Kim M.S."/>
            <person name="Kang B.C."/>
            <person name="Jo Y.D."/>
            <person name="Yang H.B."/>
            <person name="Jeong H.J."/>
            <person name="Kang W.H."/>
            <person name="Kwon J.K."/>
            <person name="Shin C."/>
            <person name="Lim J.Y."/>
            <person name="Park J.H."/>
            <person name="Huh J.H."/>
            <person name="Kim J.S."/>
            <person name="Kim B.D."/>
            <person name="Cohen O."/>
            <person name="Paran I."/>
            <person name="Suh M.C."/>
            <person name="Lee S.B."/>
            <person name="Kim Y.K."/>
            <person name="Shin Y."/>
            <person name="Noh S.J."/>
            <person name="Park J."/>
            <person name="Seo Y.S."/>
            <person name="Kwon S.Y."/>
            <person name="Kim H.A."/>
            <person name="Park J.M."/>
            <person name="Kim H.J."/>
            <person name="Choi S.B."/>
            <person name="Bosland P.W."/>
            <person name="Reeves G."/>
            <person name="Jo S.H."/>
            <person name="Lee B.W."/>
            <person name="Cho H.T."/>
            <person name="Choi H.S."/>
            <person name="Lee M.S."/>
            <person name="Yu Y."/>
            <person name="Do Choi Y."/>
            <person name="Park B.S."/>
            <person name="van Deynze A."/>
            <person name="Ashrafi H."/>
            <person name="Hill T."/>
            <person name="Kim W.T."/>
            <person name="Pai H.S."/>
            <person name="Ahn H.K."/>
            <person name="Yeam I."/>
            <person name="Giovannoni J.J."/>
            <person name="Rose J.K."/>
            <person name="Sorensen I."/>
            <person name="Lee S.J."/>
            <person name="Kim R.W."/>
            <person name="Choi I.Y."/>
            <person name="Choi B.S."/>
            <person name="Lim J.S."/>
            <person name="Lee Y.H."/>
            <person name="Choi D."/>
        </authorList>
    </citation>
    <scope>NUCLEOTIDE SEQUENCE [LARGE SCALE GENOMIC DNA]</scope>
    <source>
        <strain evidence="2">cv. CM334</strain>
    </source>
</reference>
<dbReference type="Gramene" id="PHT72423">
    <property type="protein sequence ID" value="PHT72423"/>
    <property type="gene ID" value="T459_23208"/>
</dbReference>
<dbReference type="Gene3D" id="2.60.40.150">
    <property type="entry name" value="C2 domain"/>
    <property type="match status" value="1"/>
</dbReference>
<dbReference type="PANTHER" id="PTHR38365">
    <property type="entry name" value="C2 DOMAIN-CONTAINING PROTEIN-RELATED"/>
    <property type="match status" value="1"/>
</dbReference>
<comment type="caution">
    <text evidence="1">The sequence shown here is derived from an EMBL/GenBank/DDBJ whole genome shotgun (WGS) entry which is preliminary data.</text>
</comment>
<organism evidence="1 2">
    <name type="scientific">Capsicum annuum</name>
    <name type="common">Capsicum pepper</name>
    <dbReference type="NCBI Taxonomy" id="4072"/>
    <lineage>
        <taxon>Eukaryota</taxon>
        <taxon>Viridiplantae</taxon>
        <taxon>Streptophyta</taxon>
        <taxon>Embryophyta</taxon>
        <taxon>Tracheophyta</taxon>
        <taxon>Spermatophyta</taxon>
        <taxon>Magnoliopsida</taxon>
        <taxon>eudicotyledons</taxon>
        <taxon>Gunneridae</taxon>
        <taxon>Pentapetalae</taxon>
        <taxon>asterids</taxon>
        <taxon>lamiids</taxon>
        <taxon>Solanales</taxon>
        <taxon>Solanaceae</taxon>
        <taxon>Solanoideae</taxon>
        <taxon>Capsiceae</taxon>
        <taxon>Capsicum</taxon>
    </lineage>
</organism>
<dbReference type="SUPFAM" id="SSF49562">
    <property type="entry name" value="C2 domain (Calcium/lipid-binding domain, CaLB)"/>
    <property type="match status" value="1"/>
</dbReference>
<reference evidence="1 2" key="2">
    <citation type="journal article" date="2017" name="Genome Biol.">
        <title>New reference genome sequences of hot pepper reveal the massive evolution of plant disease-resistance genes by retroduplication.</title>
        <authorList>
            <person name="Kim S."/>
            <person name="Park J."/>
            <person name="Yeom S.I."/>
            <person name="Kim Y.M."/>
            <person name="Seo E."/>
            <person name="Kim K.T."/>
            <person name="Kim M.S."/>
            <person name="Lee J.M."/>
            <person name="Cheong K."/>
            <person name="Shin H.S."/>
            <person name="Kim S.B."/>
            <person name="Han K."/>
            <person name="Lee J."/>
            <person name="Park M."/>
            <person name="Lee H.A."/>
            <person name="Lee H.Y."/>
            <person name="Lee Y."/>
            <person name="Oh S."/>
            <person name="Lee J.H."/>
            <person name="Choi E."/>
            <person name="Choi E."/>
            <person name="Lee S.E."/>
            <person name="Jeon J."/>
            <person name="Kim H."/>
            <person name="Choi G."/>
            <person name="Song H."/>
            <person name="Lee J."/>
            <person name="Lee S.C."/>
            <person name="Kwon J.K."/>
            <person name="Lee H.Y."/>
            <person name="Koo N."/>
            <person name="Hong Y."/>
            <person name="Kim R.W."/>
            <person name="Kang W.H."/>
            <person name="Huh J.H."/>
            <person name="Kang B.C."/>
            <person name="Yang T.J."/>
            <person name="Lee Y.H."/>
            <person name="Bennetzen J.L."/>
            <person name="Choi D."/>
        </authorList>
    </citation>
    <scope>NUCLEOTIDE SEQUENCE [LARGE SCALE GENOMIC DNA]</scope>
    <source>
        <strain evidence="2">cv. CM334</strain>
    </source>
</reference>
<protein>
    <recommendedName>
        <fullName evidence="3">C2 domain-containing protein</fullName>
    </recommendedName>
</protein>
<evidence type="ECO:0000313" key="2">
    <source>
        <dbReference type="Proteomes" id="UP000222542"/>
    </source>
</evidence>
<dbReference type="AlphaFoldDB" id="A0A2G2YRQ3"/>